<gene>
    <name evidence="2" type="ORF">MTP09_11650</name>
</gene>
<dbReference type="PANTHER" id="PTHR46656">
    <property type="entry name" value="PUTATIVE-RELATED"/>
    <property type="match status" value="1"/>
</dbReference>
<sequence>MNFKEDSFGVNISGYINKQFGLGEGVRANIRAIKTTEIPYVLNDFNIDISKHIKDCTDGTQKISAENPYSINLVQVNIDKLLGLIGETDRKYFLGKYNIAFWAWELETFPEESKVYFDLFDEIWVPSNFCTEAISKVSPVPVLKFMHSIEIEKPTLSRRELNLPEDKFLFLTMFDYYSSIDRKNPIATIEAYEKAFGKNNPDVILVIKSSLSNEFPKEKQILISKIGNNKSIILIEEILEKNELYSLMNCCDCFVSLHRSEGFGLTMAESMYLGKPVIATAYSANNEFMTINNSFLVKYKLVSAKDMYYFSTAKDFWADPDTNHAAELMKEVMQNLEYAQMIAEQGKKDVHHLLSPKLIGEKIANRLKFINIHLHSKSNEMKSSEDGLLLLENKLLQKKIEKLRSYFPIQLKLWFKDFQNKLTGKKRKYMWED</sequence>
<dbReference type="RefSeq" id="WP_243548529.1">
    <property type="nucleotide sequence ID" value="NZ_CP094532.1"/>
</dbReference>
<dbReference type="Proteomes" id="UP000831460">
    <property type="component" value="Chromosome"/>
</dbReference>
<evidence type="ECO:0000313" key="3">
    <source>
        <dbReference type="Proteomes" id="UP000831460"/>
    </source>
</evidence>
<protein>
    <submittedName>
        <fullName evidence="2">Glycosyltransferase</fullName>
    </submittedName>
</protein>
<reference evidence="2 3" key="1">
    <citation type="submission" date="2022-03" db="EMBL/GenBank/DDBJ databases">
        <title>Chryseobacterium sp. isolated from particulate matters in swine house.</title>
        <authorList>
            <person name="Won M."/>
            <person name="Kim S.-J."/>
            <person name="Kwon S.-W."/>
        </authorList>
    </citation>
    <scope>NUCLEOTIDE SEQUENCE [LARGE SCALE GENOMIC DNA]</scope>
    <source>
        <strain evidence="2 3">SC2-2</strain>
    </source>
</reference>
<feature type="domain" description="Glycosyl transferase family 1" evidence="1">
    <location>
        <begin position="158"/>
        <end position="292"/>
    </location>
</feature>
<dbReference type="InterPro" id="IPR001296">
    <property type="entry name" value="Glyco_trans_1"/>
</dbReference>
<dbReference type="CDD" id="cd01635">
    <property type="entry name" value="Glycosyltransferase_GTB-type"/>
    <property type="match status" value="1"/>
</dbReference>
<proteinExistence type="predicted"/>
<name>A0ABY4BVI4_9FLAO</name>
<dbReference type="Gene3D" id="3.40.50.2000">
    <property type="entry name" value="Glycogen Phosphorylase B"/>
    <property type="match status" value="1"/>
</dbReference>
<evidence type="ECO:0000259" key="1">
    <source>
        <dbReference type="Pfam" id="PF00534"/>
    </source>
</evidence>
<dbReference type="SUPFAM" id="SSF53756">
    <property type="entry name" value="UDP-Glycosyltransferase/glycogen phosphorylase"/>
    <property type="match status" value="1"/>
</dbReference>
<dbReference type="PANTHER" id="PTHR46656:SF3">
    <property type="entry name" value="PUTATIVE-RELATED"/>
    <property type="match status" value="1"/>
</dbReference>
<keyword evidence="3" id="KW-1185">Reference proteome</keyword>
<evidence type="ECO:0000313" key="2">
    <source>
        <dbReference type="EMBL" id="UOE40555.1"/>
    </source>
</evidence>
<organism evidence="2 3">
    <name type="scientific">Chryseobacterium suipulveris</name>
    <dbReference type="NCBI Taxonomy" id="2929800"/>
    <lineage>
        <taxon>Bacteria</taxon>
        <taxon>Pseudomonadati</taxon>
        <taxon>Bacteroidota</taxon>
        <taxon>Flavobacteriia</taxon>
        <taxon>Flavobacteriales</taxon>
        <taxon>Weeksellaceae</taxon>
        <taxon>Chryseobacterium group</taxon>
        <taxon>Chryseobacterium</taxon>
    </lineage>
</organism>
<accession>A0ABY4BVI4</accession>
<dbReference type="EMBL" id="CP094532">
    <property type="protein sequence ID" value="UOE40555.1"/>
    <property type="molecule type" value="Genomic_DNA"/>
</dbReference>
<dbReference type="Pfam" id="PF00534">
    <property type="entry name" value="Glycos_transf_1"/>
    <property type="match status" value="1"/>
</dbReference>